<dbReference type="Gene3D" id="3.90.850.10">
    <property type="entry name" value="Fumarylacetoacetase-like, C-terminal domain"/>
    <property type="match status" value="1"/>
</dbReference>
<evidence type="ECO:0000259" key="2">
    <source>
        <dbReference type="Pfam" id="PF01557"/>
    </source>
</evidence>
<comment type="caution">
    <text evidence="3">The sequence shown here is derived from an EMBL/GenBank/DDBJ whole genome shotgun (WGS) entry which is preliminary data.</text>
</comment>
<dbReference type="GO" id="GO:0046872">
    <property type="term" value="F:metal ion binding"/>
    <property type="evidence" value="ECO:0007669"/>
    <property type="project" value="UniProtKB-KW"/>
</dbReference>
<dbReference type="Pfam" id="PF01557">
    <property type="entry name" value="FAA_hydrolase"/>
    <property type="match status" value="1"/>
</dbReference>
<gene>
    <name evidence="3" type="primary">hpcE_1</name>
    <name evidence="3" type="ORF">RS81_01178</name>
</gene>
<dbReference type="Proteomes" id="UP000033956">
    <property type="component" value="Unassembled WGS sequence"/>
</dbReference>
<dbReference type="OrthoDB" id="9805307at2"/>
<dbReference type="EMBL" id="JYIZ01000041">
    <property type="protein sequence ID" value="KJL42674.1"/>
    <property type="molecule type" value="Genomic_DNA"/>
</dbReference>
<keyword evidence="1" id="KW-0479">Metal-binding</keyword>
<keyword evidence="3" id="KW-0413">Isomerase</keyword>
<evidence type="ECO:0000313" key="4">
    <source>
        <dbReference type="Proteomes" id="UP000033956"/>
    </source>
</evidence>
<evidence type="ECO:0000313" key="3">
    <source>
        <dbReference type="EMBL" id="KJL42674.1"/>
    </source>
</evidence>
<proteinExistence type="predicted"/>
<protein>
    <submittedName>
        <fullName evidence="3">Homoprotocatechuate catabolism bifunctional isomerase/decarboxylase</fullName>
    </submittedName>
</protein>
<name>A0A0M2HDA1_9MICO</name>
<dbReference type="GO" id="GO:0018773">
    <property type="term" value="F:acetylpyruvate hydrolase activity"/>
    <property type="evidence" value="ECO:0007669"/>
    <property type="project" value="TreeGrafter"/>
</dbReference>
<dbReference type="PANTHER" id="PTHR11820">
    <property type="entry name" value="ACYLPYRUVASE"/>
    <property type="match status" value="1"/>
</dbReference>
<feature type="domain" description="Fumarylacetoacetase-like C-terminal" evidence="2">
    <location>
        <begin position="27"/>
        <end position="200"/>
    </location>
</feature>
<dbReference type="GO" id="GO:0016853">
    <property type="term" value="F:isomerase activity"/>
    <property type="evidence" value="ECO:0007669"/>
    <property type="project" value="UniProtKB-KW"/>
</dbReference>
<keyword evidence="4" id="KW-1185">Reference proteome</keyword>
<sequence length="205" mass="21034">MVTAAAHPRPDRAGMIYGMSANQAGFDTTPRVFTRHPGMIVGDGDPLEIHPSAGTVVAEGELAIVIGTAVHCAGLEAARAAIGGWALANDVTAVDLMTPDVGIQEGKGLATPLSTMVGPEFAAEDAVIHVSVNGEVRSSGASSLLRVRGPELVAWVSRTQHLLPGDVILCGAPAPAVPVRIGDRVRIWAEGLPSLENLVVDASTA</sequence>
<dbReference type="SUPFAM" id="SSF56529">
    <property type="entry name" value="FAH"/>
    <property type="match status" value="1"/>
</dbReference>
<reference evidence="3 4" key="1">
    <citation type="submission" date="2015-02" db="EMBL/GenBank/DDBJ databases">
        <title>Draft genome sequences of ten Microbacterium spp. with emphasis on heavy metal contaminated environments.</title>
        <authorList>
            <person name="Corretto E."/>
        </authorList>
    </citation>
    <scope>NUCLEOTIDE SEQUENCE [LARGE SCALE GENOMIC DNA]</scope>
    <source>
        <strain evidence="3 4">DSM 12510</strain>
    </source>
</reference>
<dbReference type="PANTHER" id="PTHR11820:SF7">
    <property type="entry name" value="ACYLPYRUVASE FAHD1, MITOCHONDRIAL"/>
    <property type="match status" value="1"/>
</dbReference>
<evidence type="ECO:0000256" key="1">
    <source>
        <dbReference type="ARBA" id="ARBA00022723"/>
    </source>
</evidence>
<dbReference type="PATRIC" id="fig|92835.4.peg.1196"/>
<dbReference type="AlphaFoldDB" id="A0A0M2HDA1"/>
<organism evidence="3 4">
    <name type="scientific">Microbacterium terrae</name>
    <dbReference type="NCBI Taxonomy" id="69369"/>
    <lineage>
        <taxon>Bacteria</taxon>
        <taxon>Bacillati</taxon>
        <taxon>Actinomycetota</taxon>
        <taxon>Actinomycetes</taxon>
        <taxon>Micrococcales</taxon>
        <taxon>Microbacteriaceae</taxon>
        <taxon>Microbacterium</taxon>
    </lineage>
</organism>
<dbReference type="RefSeq" id="WP_052682465.1">
    <property type="nucleotide sequence ID" value="NZ_BAAAUP010000003.1"/>
</dbReference>
<dbReference type="InterPro" id="IPR011234">
    <property type="entry name" value="Fumarylacetoacetase-like_C"/>
</dbReference>
<dbReference type="InterPro" id="IPR036663">
    <property type="entry name" value="Fumarylacetoacetase_C_sf"/>
</dbReference>
<dbReference type="STRING" id="92835.RS81_01178"/>
<accession>A0A0M2HDA1</accession>